<proteinExistence type="inferred from homology"/>
<sequence length="376" mass="40011">MDLVIPKKDLLRLVARCQGVADKKSAMPALANVLLAAEGNAVRVAATDLYLGVTGQTHADIKTGGSVAVPARDLLERVKAMPDGPVQITTTEGAHTSLKAVGSPRRYTLPGLPGSEFPQLPAPAQDAPSLELPVEQLALLISRTHFSISTDETRAHVNSALFEWAGDRVRMVTTDGHRLSKMEATVSGSSATATMLIPLKAITELRRLAEEARAEKETPMVAITQSGPNAFFNIAGMQFSVKLVDAQFPPYQQVIPSMTERSVRAPRVQFAEALKAIALAANDRTGGVKLSIAPGTLRITSESPDTGAGFDELSVDYSGPEVTIGFNAKYFLDVLAAIDDDEVVLGISGELDPAVLRPGSESNQQSYVAVVMPMRI</sequence>
<protein>
    <recommendedName>
        <fullName evidence="3 10">Beta sliding clamp</fullName>
    </recommendedName>
</protein>
<evidence type="ECO:0000259" key="12">
    <source>
        <dbReference type="Pfam" id="PF02767"/>
    </source>
</evidence>
<dbReference type="Pfam" id="PF00712">
    <property type="entry name" value="DNA_pol3_beta"/>
    <property type="match status" value="1"/>
</dbReference>
<dbReference type="PANTHER" id="PTHR30478">
    <property type="entry name" value="DNA POLYMERASE III SUBUNIT BETA"/>
    <property type="match status" value="1"/>
</dbReference>
<evidence type="ECO:0000256" key="4">
    <source>
        <dbReference type="ARBA" id="ARBA00022490"/>
    </source>
</evidence>
<evidence type="ECO:0000256" key="6">
    <source>
        <dbReference type="ARBA" id="ARBA00022695"/>
    </source>
</evidence>
<dbReference type="GO" id="GO:0008408">
    <property type="term" value="F:3'-5' exonuclease activity"/>
    <property type="evidence" value="ECO:0007669"/>
    <property type="project" value="InterPro"/>
</dbReference>
<comment type="caution">
    <text evidence="14">The sequence shown here is derived from an EMBL/GenBank/DDBJ whole genome shotgun (WGS) entry which is preliminary data.</text>
</comment>
<keyword evidence="5 10" id="KW-0808">Transferase</keyword>
<dbReference type="PIRSF" id="PIRSF000804">
    <property type="entry name" value="DNA_pol_III_b"/>
    <property type="match status" value="1"/>
</dbReference>
<keyword evidence="9" id="KW-0238">DNA-binding</keyword>
<comment type="subunit">
    <text evidence="10">Forms a ring-shaped head-to-tail homodimer around DNA.</text>
</comment>
<dbReference type="GO" id="GO:0003677">
    <property type="term" value="F:DNA binding"/>
    <property type="evidence" value="ECO:0007669"/>
    <property type="project" value="UniProtKB-UniRule"/>
</dbReference>
<dbReference type="Proteomes" id="UP000075420">
    <property type="component" value="Unassembled WGS sequence"/>
</dbReference>
<dbReference type="InterPro" id="IPR022634">
    <property type="entry name" value="DNA_polIII_beta_N"/>
</dbReference>
<evidence type="ECO:0000256" key="5">
    <source>
        <dbReference type="ARBA" id="ARBA00022679"/>
    </source>
</evidence>
<dbReference type="NCBIfam" id="TIGR00663">
    <property type="entry name" value="dnan"/>
    <property type="match status" value="1"/>
</dbReference>
<evidence type="ECO:0000259" key="11">
    <source>
        <dbReference type="Pfam" id="PF00712"/>
    </source>
</evidence>
<name>A0A150PC51_SORCE</name>
<evidence type="ECO:0000256" key="7">
    <source>
        <dbReference type="ARBA" id="ARBA00022705"/>
    </source>
</evidence>
<dbReference type="InterPro" id="IPR022635">
    <property type="entry name" value="DNA_polIII_beta_C"/>
</dbReference>
<organism evidence="14 15">
    <name type="scientific">Sorangium cellulosum</name>
    <name type="common">Polyangium cellulosum</name>
    <dbReference type="NCBI Taxonomy" id="56"/>
    <lineage>
        <taxon>Bacteria</taxon>
        <taxon>Pseudomonadati</taxon>
        <taxon>Myxococcota</taxon>
        <taxon>Polyangia</taxon>
        <taxon>Polyangiales</taxon>
        <taxon>Polyangiaceae</taxon>
        <taxon>Sorangium</taxon>
    </lineage>
</organism>
<dbReference type="Pfam" id="PF02767">
    <property type="entry name" value="DNA_pol3_beta_2"/>
    <property type="match status" value="1"/>
</dbReference>
<dbReference type="PANTHER" id="PTHR30478:SF0">
    <property type="entry name" value="BETA SLIDING CLAMP"/>
    <property type="match status" value="1"/>
</dbReference>
<keyword evidence="7 10" id="KW-0235">DNA replication</keyword>
<comment type="function">
    <text evidence="10">Confers DNA tethering and processivity to DNA polymerases and other proteins. Acts as a clamp, forming a ring around DNA (a reaction catalyzed by the clamp-loading complex) which diffuses in an ATP-independent manner freely and bidirectionally along dsDNA. Initially characterized for its ability to contact the catalytic subunit of DNA polymerase III (Pol III), a complex, multichain enzyme responsible for most of the replicative synthesis in bacteria; Pol III exhibits 3'-5' exonuclease proofreading activity. The beta chain is required for initiation of replication as well as for processivity of DNA replication.</text>
</comment>
<dbReference type="InterPro" id="IPR022637">
    <property type="entry name" value="DNA_polIII_beta_cen"/>
</dbReference>
<dbReference type="GO" id="GO:0005737">
    <property type="term" value="C:cytoplasm"/>
    <property type="evidence" value="ECO:0007669"/>
    <property type="project" value="UniProtKB-SubCell"/>
</dbReference>
<evidence type="ECO:0000259" key="13">
    <source>
        <dbReference type="Pfam" id="PF02768"/>
    </source>
</evidence>
<keyword evidence="4 10" id="KW-0963">Cytoplasm</keyword>
<dbReference type="CDD" id="cd00140">
    <property type="entry name" value="beta_clamp"/>
    <property type="match status" value="1"/>
</dbReference>
<feature type="domain" description="DNA polymerase III beta sliding clamp C-terminal" evidence="13">
    <location>
        <begin position="253"/>
        <end position="375"/>
    </location>
</feature>
<evidence type="ECO:0000256" key="1">
    <source>
        <dbReference type="ARBA" id="ARBA00004496"/>
    </source>
</evidence>
<evidence type="ECO:0000256" key="9">
    <source>
        <dbReference type="ARBA" id="ARBA00023125"/>
    </source>
</evidence>
<dbReference type="AlphaFoldDB" id="A0A150PC51"/>
<evidence type="ECO:0000256" key="3">
    <source>
        <dbReference type="ARBA" id="ARBA00021035"/>
    </source>
</evidence>
<comment type="similarity">
    <text evidence="2 10">Belongs to the beta sliding clamp family.</text>
</comment>
<gene>
    <name evidence="14" type="ORF">BE08_42240</name>
</gene>
<dbReference type="GO" id="GO:0009360">
    <property type="term" value="C:DNA polymerase III complex"/>
    <property type="evidence" value="ECO:0007669"/>
    <property type="project" value="InterPro"/>
</dbReference>
<dbReference type="InterPro" id="IPR001001">
    <property type="entry name" value="DNA_polIII_beta"/>
</dbReference>
<dbReference type="Gene3D" id="3.10.150.10">
    <property type="entry name" value="DNA Polymerase III, subunit A, domain 2"/>
    <property type="match status" value="1"/>
</dbReference>
<comment type="subcellular location">
    <subcellularLocation>
        <location evidence="1 10">Cytoplasm</location>
    </subcellularLocation>
</comment>
<reference evidence="14 15" key="1">
    <citation type="submission" date="2014-02" db="EMBL/GenBank/DDBJ databases">
        <title>The small core and large imbalanced accessory genome model reveals a collaborative survival strategy of Sorangium cellulosum strains in nature.</title>
        <authorList>
            <person name="Han K."/>
            <person name="Peng R."/>
            <person name="Blom J."/>
            <person name="Li Y.-Z."/>
        </authorList>
    </citation>
    <scope>NUCLEOTIDE SEQUENCE [LARGE SCALE GENOMIC DNA]</scope>
    <source>
        <strain evidence="14 15">So0157-25</strain>
    </source>
</reference>
<feature type="domain" description="DNA polymerase III beta sliding clamp N-terminal" evidence="11">
    <location>
        <begin position="1"/>
        <end position="121"/>
    </location>
</feature>
<dbReference type="GO" id="GO:0006271">
    <property type="term" value="P:DNA strand elongation involved in DNA replication"/>
    <property type="evidence" value="ECO:0007669"/>
    <property type="project" value="TreeGrafter"/>
</dbReference>
<dbReference type="GO" id="GO:0003887">
    <property type="term" value="F:DNA-directed DNA polymerase activity"/>
    <property type="evidence" value="ECO:0007669"/>
    <property type="project" value="UniProtKB-UniRule"/>
</dbReference>
<evidence type="ECO:0000313" key="15">
    <source>
        <dbReference type="Proteomes" id="UP000075420"/>
    </source>
</evidence>
<keyword evidence="8 10" id="KW-0239">DNA-directed DNA polymerase</keyword>
<dbReference type="EMBL" id="JELY01002214">
    <property type="protein sequence ID" value="KYF53255.1"/>
    <property type="molecule type" value="Genomic_DNA"/>
</dbReference>
<dbReference type="Gene3D" id="3.70.10.10">
    <property type="match status" value="1"/>
</dbReference>
<evidence type="ECO:0000313" key="14">
    <source>
        <dbReference type="EMBL" id="KYF53255.1"/>
    </source>
</evidence>
<dbReference type="InterPro" id="IPR046938">
    <property type="entry name" value="DNA_clamp_sf"/>
</dbReference>
<dbReference type="SUPFAM" id="SSF55979">
    <property type="entry name" value="DNA clamp"/>
    <property type="match status" value="3"/>
</dbReference>
<evidence type="ECO:0000256" key="8">
    <source>
        <dbReference type="ARBA" id="ARBA00022932"/>
    </source>
</evidence>
<evidence type="ECO:0000256" key="10">
    <source>
        <dbReference type="PIRNR" id="PIRNR000804"/>
    </source>
</evidence>
<keyword evidence="6 10" id="KW-0548">Nucleotidyltransferase</keyword>
<feature type="domain" description="DNA polymerase III beta sliding clamp central" evidence="12">
    <location>
        <begin position="132"/>
        <end position="249"/>
    </location>
</feature>
<accession>A0A150PC51</accession>
<evidence type="ECO:0000256" key="2">
    <source>
        <dbReference type="ARBA" id="ARBA00010752"/>
    </source>
</evidence>
<dbReference type="SMART" id="SM00480">
    <property type="entry name" value="POL3Bc"/>
    <property type="match status" value="1"/>
</dbReference>
<dbReference type="Pfam" id="PF02768">
    <property type="entry name" value="DNA_pol3_beta_3"/>
    <property type="match status" value="1"/>
</dbReference>